<dbReference type="InterPro" id="IPR045584">
    <property type="entry name" value="Pilin-like"/>
</dbReference>
<dbReference type="PROSITE" id="PS00409">
    <property type="entry name" value="PROKAR_NTER_METHYL"/>
    <property type="match status" value="1"/>
</dbReference>
<reference evidence="1 2" key="1">
    <citation type="journal article" date="2016" name="Nat. Commun.">
        <title>Thousands of microbial genomes shed light on interconnected biogeochemical processes in an aquifer system.</title>
        <authorList>
            <person name="Anantharaman K."/>
            <person name="Brown C.T."/>
            <person name="Hug L.A."/>
            <person name="Sharon I."/>
            <person name="Castelle C.J."/>
            <person name="Probst A.J."/>
            <person name="Thomas B.C."/>
            <person name="Singh A."/>
            <person name="Wilkins M.J."/>
            <person name="Karaoz U."/>
            <person name="Brodie E.L."/>
            <person name="Williams K.H."/>
            <person name="Hubbard S.S."/>
            <person name="Banfield J.F."/>
        </authorList>
    </citation>
    <scope>NUCLEOTIDE SEQUENCE [LARGE SCALE GENOMIC DNA]</scope>
</reference>
<accession>A0A1G2G718</accession>
<organism evidence="1 2">
    <name type="scientific">Candidatus Ryanbacteria bacterium RIFCSPHIGHO2_01_FULL_48_27</name>
    <dbReference type="NCBI Taxonomy" id="1802115"/>
    <lineage>
        <taxon>Bacteria</taxon>
        <taxon>Candidatus Ryaniibacteriota</taxon>
    </lineage>
</organism>
<evidence type="ECO:0000313" key="1">
    <source>
        <dbReference type="EMBL" id="OGZ46029.1"/>
    </source>
</evidence>
<dbReference type="Proteomes" id="UP000177785">
    <property type="component" value="Unassembled WGS sequence"/>
</dbReference>
<dbReference type="InterPro" id="IPR012902">
    <property type="entry name" value="N_methyl_site"/>
</dbReference>
<gene>
    <name evidence="1" type="ORF">A2756_04495</name>
</gene>
<dbReference type="PANTHER" id="PTHR30093">
    <property type="entry name" value="GENERAL SECRETION PATHWAY PROTEIN G"/>
    <property type="match status" value="1"/>
</dbReference>
<name>A0A1G2G718_9BACT</name>
<dbReference type="NCBIfam" id="TIGR02532">
    <property type="entry name" value="IV_pilin_GFxxxE"/>
    <property type="match status" value="1"/>
</dbReference>
<dbReference type="Pfam" id="PF07963">
    <property type="entry name" value="N_methyl"/>
    <property type="match status" value="1"/>
</dbReference>
<comment type="caution">
    <text evidence="1">The sequence shown here is derived from an EMBL/GenBank/DDBJ whole genome shotgun (WGS) entry which is preliminary data.</text>
</comment>
<dbReference type="AlphaFoldDB" id="A0A1G2G718"/>
<sequence>MNTKKNKRNNSKSGFTLIELLVVVAIIGLLSSVVLASLNSARAKARDARRLADAHQFKIIMQLYYSSNGDFPNGSYYTSGSGASSWSTFETLVGQKLHTDPIGVAPGATPNYPYYEYYKLWPIGSAGPGNCYGRTILRMVPGMESRPQIHECDEQYGGDGVSVFLIE</sequence>
<proteinExistence type="predicted"/>
<dbReference type="EMBL" id="MHNL01000003">
    <property type="protein sequence ID" value="OGZ46029.1"/>
    <property type="molecule type" value="Genomic_DNA"/>
</dbReference>
<protein>
    <recommendedName>
        <fullName evidence="3">Type II secretion system protein GspG C-terminal domain-containing protein</fullName>
    </recommendedName>
</protein>
<dbReference type="STRING" id="1802115.A2756_04495"/>
<evidence type="ECO:0008006" key="3">
    <source>
        <dbReference type="Google" id="ProtNLM"/>
    </source>
</evidence>
<evidence type="ECO:0000313" key="2">
    <source>
        <dbReference type="Proteomes" id="UP000177785"/>
    </source>
</evidence>
<dbReference type="SUPFAM" id="SSF54523">
    <property type="entry name" value="Pili subunits"/>
    <property type="match status" value="1"/>
</dbReference>
<dbReference type="Gene3D" id="3.30.700.10">
    <property type="entry name" value="Glycoprotein, Type 4 Pilin"/>
    <property type="match status" value="1"/>
</dbReference>